<organism evidence="1 2">
    <name type="scientific">Delitschia confertaspora ATCC 74209</name>
    <dbReference type="NCBI Taxonomy" id="1513339"/>
    <lineage>
        <taxon>Eukaryota</taxon>
        <taxon>Fungi</taxon>
        <taxon>Dikarya</taxon>
        <taxon>Ascomycota</taxon>
        <taxon>Pezizomycotina</taxon>
        <taxon>Dothideomycetes</taxon>
        <taxon>Pleosporomycetidae</taxon>
        <taxon>Pleosporales</taxon>
        <taxon>Delitschiaceae</taxon>
        <taxon>Delitschia</taxon>
    </lineage>
</organism>
<reference evidence="1" key="1">
    <citation type="journal article" date="2020" name="Stud. Mycol.">
        <title>101 Dothideomycetes genomes: a test case for predicting lifestyles and emergence of pathogens.</title>
        <authorList>
            <person name="Haridas S."/>
            <person name="Albert R."/>
            <person name="Binder M."/>
            <person name="Bloem J."/>
            <person name="Labutti K."/>
            <person name="Salamov A."/>
            <person name="Andreopoulos B."/>
            <person name="Baker S."/>
            <person name="Barry K."/>
            <person name="Bills G."/>
            <person name="Bluhm B."/>
            <person name="Cannon C."/>
            <person name="Castanera R."/>
            <person name="Culley D."/>
            <person name="Daum C."/>
            <person name="Ezra D."/>
            <person name="Gonzalez J."/>
            <person name="Henrissat B."/>
            <person name="Kuo A."/>
            <person name="Liang C."/>
            <person name="Lipzen A."/>
            <person name="Lutzoni F."/>
            <person name="Magnuson J."/>
            <person name="Mondo S."/>
            <person name="Nolan M."/>
            <person name="Ohm R."/>
            <person name="Pangilinan J."/>
            <person name="Park H.-J."/>
            <person name="Ramirez L."/>
            <person name="Alfaro M."/>
            <person name="Sun H."/>
            <person name="Tritt A."/>
            <person name="Yoshinaga Y."/>
            <person name="Zwiers L.-H."/>
            <person name="Turgeon B."/>
            <person name="Goodwin S."/>
            <person name="Spatafora J."/>
            <person name="Crous P."/>
            <person name="Grigoriev I."/>
        </authorList>
    </citation>
    <scope>NUCLEOTIDE SEQUENCE</scope>
    <source>
        <strain evidence="1">ATCC 74209</strain>
    </source>
</reference>
<dbReference type="AlphaFoldDB" id="A0A9P4JLU4"/>
<protein>
    <submittedName>
        <fullName evidence="1">Uncharacterized protein</fullName>
    </submittedName>
</protein>
<dbReference type="EMBL" id="ML993966">
    <property type="protein sequence ID" value="KAF2201662.1"/>
    <property type="molecule type" value="Genomic_DNA"/>
</dbReference>
<sequence>MLACKGFNHVPGDRTQQYCLTPIYSTVARLTRDTAQSDRKTELGVIDCWYLLLRGRERIQGVVDSRLHSVAQETQLIRHQIAAVPPREPRDGFSGSTRQMKKLGQCGIFIGRSDSCSLDPESHQLPWLKLGYICGLQDKKIFRPA</sequence>
<keyword evidence="2" id="KW-1185">Reference proteome</keyword>
<evidence type="ECO:0000313" key="1">
    <source>
        <dbReference type="EMBL" id="KAF2201662.1"/>
    </source>
</evidence>
<name>A0A9P4JLU4_9PLEO</name>
<dbReference type="Proteomes" id="UP000799536">
    <property type="component" value="Unassembled WGS sequence"/>
</dbReference>
<evidence type="ECO:0000313" key="2">
    <source>
        <dbReference type="Proteomes" id="UP000799536"/>
    </source>
</evidence>
<proteinExistence type="predicted"/>
<comment type="caution">
    <text evidence="1">The sequence shown here is derived from an EMBL/GenBank/DDBJ whole genome shotgun (WGS) entry which is preliminary data.</text>
</comment>
<accession>A0A9P4JLU4</accession>
<gene>
    <name evidence="1" type="ORF">GQ43DRAFT_28127</name>
</gene>